<dbReference type="Proteomes" id="UP001203058">
    <property type="component" value="Unassembled WGS sequence"/>
</dbReference>
<dbReference type="RefSeq" id="WP_241448031.1">
    <property type="nucleotide sequence ID" value="NZ_JAKZHW010000002.1"/>
</dbReference>
<keyword evidence="3" id="KW-1185">Reference proteome</keyword>
<protein>
    <submittedName>
        <fullName evidence="2">Uncharacterized protein</fullName>
    </submittedName>
</protein>
<keyword evidence="1" id="KW-0732">Signal</keyword>
<dbReference type="InterPro" id="IPR006311">
    <property type="entry name" value="TAT_signal"/>
</dbReference>
<evidence type="ECO:0000313" key="3">
    <source>
        <dbReference type="Proteomes" id="UP001203058"/>
    </source>
</evidence>
<organism evidence="2 3">
    <name type="scientific">Sphingomonas telluris</name>
    <dbReference type="NCBI Taxonomy" id="2907998"/>
    <lineage>
        <taxon>Bacteria</taxon>
        <taxon>Pseudomonadati</taxon>
        <taxon>Pseudomonadota</taxon>
        <taxon>Alphaproteobacteria</taxon>
        <taxon>Sphingomonadales</taxon>
        <taxon>Sphingomonadaceae</taxon>
        <taxon>Sphingomonas</taxon>
    </lineage>
</organism>
<dbReference type="EMBL" id="JAKZHW010000002">
    <property type="protein sequence ID" value="MCH8617164.1"/>
    <property type="molecule type" value="Genomic_DNA"/>
</dbReference>
<proteinExistence type="predicted"/>
<feature type="chain" id="PRO_5045286838" evidence="1">
    <location>
        <begin position="33"/>
        <end position="218"/>
    </location>
</feature>
<sequence>MATTENKNTFTRRKALAGLALAPVAVSVPLSASHAFSVYDRGAWSTAVANYKAVAAKVERASAALEKLHDIADARCPREDVFFRRYQMGHGWSRKRNFEAALWSLSVERGRGRTLTDAELAKLDADANRVVDDFEAYSARHDAAFAEYDRQEALFDSLVDRRADAFRAVIDTPAPDNEALLYKLELLATLLEGFHSEDAPTLDKIRLDARRLLTTGRA</sequence>
<gene>
    <name evidence="2" type="ORF">LZ016_13785</name>
</gene>
<evidence type="ECO:0000256" key="1">
    <source>
        <dbReference type="SAM" id="SignalP"/>
    </source>
</evidence>
<dbReference type="PROSITE" id="PS51318">
    <property type="entry name" value="TAT"/>
    <property type="match status" value="1"/>
</dbReference>
<comment type="caution">
    <text evidence="2">The sequence shown here is derived from an EMBL/GenBank/DDBJ whole genome shotgun (WGS) entry which is preliminary data.</text>
</comment>
<reference evidence="2 3" key="1">
    <citation type="submission" date="2022-03" db="EMBL/GenBank/DDBJ databases">
        <authorList>
            <person name="Jo J.-H."/>
            <person name="Im W.-T."/>
        </authorList>
    </citation>
    <scope>NUCLEOTIDE SEQUENCE [LARGE SCALE GENOMIC DNA]</scope>
    <source>
        <strain evidence="2 3">SM33</strain>
    </source>
</reference>
<feature type="signal peptide" evidence="1">
    <location>
        <begin position="1"/>
        <end position="32"/>
    </location>
</feature>
<name>A0ABS9VRE2_9SPHN</name>
<evidence type="ECO:0000313" key="2">
    <source>
        <dbReference type="EMBL" id="MCH8617164.1"/>
    </source>
</evidence>
<accession>A0ABS9VRE2</accession>